<comment type="similarity">
    <text evidence="2">Belongs to the EamA transporter family.</text>
</comment>
<dbReference type="PANTHER" id="PTHR42920">
    <property type="entry name" value="OS03G0707200 PROTEIN-RELATED"/>
    <property type="match status" value="1"/>
</dbReference>
<feature type="region of interest" description="Disordered" evidence="7">
    <location>
        <begin position="293"/>
        <end position="321"/>
    </location>
</feature>
<dbReference type="Pfam" id="PF00892">
    <property type="entry name" value="EamA"/>
    <property type="match status" value="2"/>
</dbReference>
<reference evidence="11" key="1">
    <citation type="journal article" date="2019" name="Int. J. Syst. Evol. Microbiol.">
        <title>The Global Catalogue of Microorganisms (GCM) 10K type strain sequencing project: providing services to taxonomists for standard genome sequencing and annotation.</title>
        <authorList>
            <consortium name="The Broad Institute Genomics Platform"/>
            <consortium name="The Broad Institute Genome Sequencing Center for Infectious Disease"/>
            <person name="Wu L."/>
            <person name="Ma J."/>
        </authorList>
    </citation>
    <scope>NUCLEOTIDE SEQUENCE [LARGE SCALE GENOMIC DNA]</scope>
    <source>
        <strain evidence="11">TBRC 4489</strain>
    </source>
</reference>
<feature type="compositionally biased region" description="Basic and acidic residues" evidence="7">
    <location>
        <begin position="294"/>
        <end position="303"/>
    </location>
</feature>
<dbReference type="PANTHER" id="PTHR42920:SF5">
    <property type="entry name" value="EAMA DOMAIN-CONTAINING PROTEIN"/>
    <property type="match status" value="1"/>
</dbReference>
<proteinExistence type="inferred from homology"/>
<feature type="domain" description="EamA" evidence="9">
    <location>
        <begin position="11"/>
        <end position="138"/>
    </location>
</feature>
<keyword evidence="11" id="KW-1185">Reference proteome</keyword>
<feature type="transmembrane region" description="Helical" evidence="8">
    <location>
        <begin position="37"/>
        <end position="56"/>
    </location>
</feature>
<keyword evidence="6 8" id="KW-0472">Membrane</keyword>
<feature type="transmembrane region" description="Helical" evidence="8">
    <location>
        <begin position="123"/>
        <end position="140"/>
    </location>
</feature>
<evidence type="ECO:0000256" key="8">
    <source>
        <dbReference type="SAM" id="Phobius"/>
    </source>
</evidence>
<accession>A0ABV8I8M0</accession>
<evidence type="ECO:0000259" key="9">
    <source>
        <dbReference type="Pfam" id="PF00892"/>
    </source>
</evidence>
<comment type="caution">
    <text evidence="10">The sequence shown here is derived from an EMBL/GenBank/DDBJ whole genome shotgun (WGS) entry which is preliminary data.</text>
</comment>
<feature type="transmembrane region" description="Helical" evidence="8">
    <location>
        <begin position="68"/>
        <end position="84"/>
    </location>
</feature>
<evidence type="ECO:0000256" key="7">
    <source>
        <dbReference type="SAM" id="MobiDB-lite"/>
    </source>
</evidence>
<evidence type="ECO:0000313" key="11">
    <source>
        <dbReference type="Proteomes" id="UP001595850"/>
    </source>
</evidence>
<evidence type="ECO:0000256" key="6">
    <source>
        <dbReference type="ARBA" id="ARBA00023136"/>
    </source>
</evidence>
<evidence type="ECO:0000256" key="3">
    <source>
        <dbReference type="ARBA" id="ARBA00022475"/>
    </source>
</evidence>
<evidence type="ECO:0000256" key="2">
    <source>
        <dbReference type="ARBA" id="ARBA00007362"/>
    </source>
</evidence>
<gene>
    <name evidence="10" type="ORF">ACFOWE_19845</name>
</gene>
<comment type="subcellular location">
    <subcellularLocation>
        <location evidence="1">Cell membrane</location>
        <topology evidence="1">Multi-pass membrane protein</topology>
    </subcellularLocation>
</comment>
<dbReference type="EMBL" id="JBHSBM010000023">
    <property type="protein sequence ID" value="MFC4060562.1"/>
    <property type="molecule type" value="Genomic_DNA"/>
</dbReference>
<dbReference type="SUPFAM" id="SSF103481">
    <property type="entry name" value="Multidrug resistance efflux transporter EmrE"/>
    <property type="match status" value="2"/>
</dbReference>
<evidence type="ECO:0000256" key="1">
    <source>
        <dbReference type="ARBA" id="ARBA00004651"/>
    </source>
</evidence>
<organism evidence="10 11">
    <name type="scientific">Planomonospora corallina</name>
    <dbReference type="NCBI Taxonomy" id="1806052"/>
    <lineage>
        <taxon>Bacteria</taxon>
        <taxon>Bacillati</taxon>
        <taxon>Actinomycetota</taxon>
        <taxon>Actinomycetes</taxon>
        <taxon>Streptosporangiales</taxon>
        <taxon>Streptosporangiaceae</taxon>
        <taxon>Planomonospora</taxon>
    </lineage>
</organism>
<keyword evidence="5 8" id="KW-1133">Transmembrane helix</keyword>
<feature type="transmembrane region" description="Helical" evidence="8">
    <location>
        <begin position="12"/>
        <end position="31"/>
    </location>
</feature>
<feature type="domain" description="EamA" evidence="9">
    <location>
        <begin position="150"/>
        <end position="285"/>
    </location>
</feature>
<dbReference type="InterPro" id="IPR037185">
    <property type="entry name" value="EmrE-like"/>
</dbReference>
<dbReference type="RefSeq" id="WP_377289930.1">
    <property type="nucleotide sequence ID" value="NZ_JBHSBM010000023.1"/>
</dbReference>
<evidence type="ECO:0000256" key="4">
    <source>
        <dbReference type="ARBA" id="ARBA00022692"/>
    </source>
</evidence>
<dbReference type="Proteomes" id="UP001595850">
    <property type="component" value="Unassembled WGS sequence"/>
</dbReference>
<name>A0ABV8I8M0_9ACTN</name>
<protein>
    <submittedName>
        <fullName evidence="10">DMT family transporter</fullName>
    </submittedName>
</protein>
<keyword evidence="3" id="KW-1003">Cell membrane</keyword>
<evidence type="ECO:0000256" key="5">
    <source>
        <dbReference type="ARBA" id="ARBA00022989"/>
    </source>
</evidence>
<sequence>MFLKSSRAGVDLMLLLVAAVWGSTYLVAKGIVTPATVVAVLALRFLVTAVAMLPACLSRLSRVTRGEVGTGVTLGSVLAAVFFFETSGIAHTSATNAGLVISLTMVLTPMLDSVVSRSPLPPGFFAAAGTAVIGVWLLASGTGLRTPSAGDALILVAAALRAVHVTVMHRMSAGKEYDSLNLTYVQMATVAVLFCLASPFSGSSVFSLLPAFGPAQWSALLYLAVVGTVFAFFVQMWAVRSTSPSRVSLLLGTEPVWALVVGVLLGGDRMGVDDVIGAGLILAGVGWGRRVERRHGEPGEKPRPVGGLPGGRDAISAADRS</sequence>
<feature type="transmembrane region" description="Helical" evidence="8">
    <location>
        <begin position="181"/>
        <end position="200"/>
    </location>
</feature>
<feature type="transmembrane region" description="Helical" evidence="8">
    <location>
        <begin position="220"/>
        <end position="239"/>
    </location>
</feature>
<keyword evidence="4 8" id="KW-0812">Transmembrane</keyword>
<evidence type="ECO:0000313" key="10">
    <source>
        <dbReference type="EMBL" id="MFC4060562.1"/>
    </source>
</evidence>
<dbReference type="InterPro" id="IPR051258">
    <property type="entry name" value="Diverse_Substrate_Transporter"/>
</dbReference>
<dbReference type="InterPro" id="IPR000620">
    <property type="entry name" value="EamA_dom"/>
</dbReference>